<evidence type="ECO:0008006" key="4">
    <source>
        <dbReference type="Google" id="ProtNLM"/>
    </source>
</evidence>
<proteinExistence type="predicted"/>
<dbReference type="EMBL" id="FNPK01000005">
    <property type="protein sequence ID" value="SDY21645.1"/>
    <property type="molecule type" value="Genomic_DNA"/>
</dbReference>
<name>A0A1H3I2I6_9GAMM</name>
<protein>
    <recommendedName>
        <fullName evidence="4">YD repeat-containing protein</fullName>
    </recommendedName>
</protein>
<dbReference type="Proteomes" id="UP000199035">
    <property type="component" value="Unassembled WGS sequence"/>
</dbReference>
<dbReference type="AlphaFoldDB" id="A0A1H3I2I6"/>
<evidence type="ECO:0000313" key="2">
    <source>
        <dbReference type="EMBL" id="SDY21645.1"/>
    </source>
</evidence>
<keyword evidence="1" id="KW-0732">Signal</keyword>
<reference evidence="3" key="1">
    <citation type="submission" date="2016-10" db="EMBL/GenBank/DDBJ databases">
        <authorList>
            <person name="Varghese N."/>
            <person name="Submissions S."/>
        </authorList>
    </citation>
    <scope>NUCLEOTIDE SEQUENCE [LARGE SCALE GENOMIC DNA]</scope>
    <source>
        <strain evidence="3">ANC 5109</strain>
    </source>
</reference>
<evidence type="ECO:0000256" key="1">
    <source>
        <dbReference type="SAM" id="SignalP"/>
    </source>
</evidence>
<feature type="signal peptide" evidence="1">
    <location>
        <begin position="1"/>
        <end position="19"/>
    </location>
</feature>
<gene>
    <name evidence="2" type="ORF">SAMN05421643_105170</name>
</gene>
<accession>A0A1H3I2I6</accession>
<sequence>MKKILLINLLLLNTINTNAEVIEIPEKTTLSQDDFYLKGKVKTMNLFNYSESSTNLKNKIKIIINFHENRLVKKIDSSEGVLGQEFFYEKNFPKIVQHDVFYTSNEQRKTNHLIGFVKDYTNNYPSTILYSPPNKKNIVAIQKKISYQDNLEIIESYSQNLPFEFTLRSKVSNLYDPQTHKLISSTKAFPDFFKRGVFDQIKINYNAYGISSIVSKFSTTQYHYKDKELSEITSSNESSLALLYSDYQYDLCGNWIKRKIIDKNNKQVTLENREFEYYSGC</sequence>
<keyword evidence="3" id="KW-1185">Reference proteome</keyword>
<dbReference type="RefSeq" id="WP_092688758.1">
    <property type="nucleotide sequence ID" value="NZ_FNPK01000005.1"/>
</dbReference>
<evidence type="ECO:0000313" key="3">
    <source>
        <dbReference type="Proteomes" id="UP000199035"/>
    </source>
</evidence>
<feature type="chain" id="PRO_5011684880" description="YD repeat-containing protein" evidence="1">
    <location>
        <begin position="20"/>
        <end position="281"/>
    </location>
</feature>
<organism evidence="2 3">
    <name type="scientific">Acinetobacter kyonggiensis</name>
    <dbReference type="NCBI Taxonomy" id="595670"/>
    <lineage>
        <taxon>Bacteria</taxon>
        <taxon>Pseudomonadati</taxon>
        <taxon>Pseudomonadota</taxon>
        <taxon>Gammaproteobacteria</taxon>
        <taxon>Moraxellales</taxon>
        <taxon>Moraxellaceae</taxon>
        <taxon>Acinetobacter</taxon>
    </lineage>
</organism>